<feature type="transmembrane region" description="Helical" evidence="1">
    <location>
        <begin position="40"/>
        <end position="58"/>
    </location>
</feature>
<reference evidence="2" key="1">
    <citation type="submission" date="2009-07" db="EMBL/GenBank/DDBJ databases">
        <authorList>
            <consortium name="US DOE Joint Genome Institute (JGI-PGF)"/>
            <person name="Lucas S."/>
            <person name="Copeland A."/>
            <person name="Lapidus A."/>
            <person name="Glavina del Rio T."/>
            <person name="Tice H."/>
            <person name="Bruce D."/>
            <person name="Goodwin L."/>
            <person name="Pitluck S."/>
            <person name="Larimer F."/>
            <person name="Land M.L."/>
            <person name="Mouttaki H."/>
            <person name="He Z."/>
            <person name="Zhou J."/>
            <person name="Hemme C.L."/>
        </authorList>
    </citation>
    <scope>NUCLEOTIDE SEQUENCE [LARGE SCALE GENOMIC DNA]</scope>
    <source>
        <strain evidence="2">DSM 2782</strain>
    </source>
</reference>
<evidence type="ECO:0000256" key="1">
    <source>
        <dbReference type="SAM" id="Phobius"/>
    </source>
</evidence>
<feature type="transmembrane region" description="Helical" evidence="1">
    <location>
        <begin position="6"/>
        <end position="28"/>
    </location>
</feature>
<protein>
    <submittedName>
        <fullName evidence="2">Uncharacterized protein</fullName>
    </submittedName>
</protein>
<dbReference type="RefSeq" id="WP_004622432.1">
    <property type="nucleotide sequence ID" value="NZ_ACXX02000020.1"/>
</dbReference>
<gene>
    <name evidence="2" type="ORF">Cpap_0137</name>
</gene>
<proteinExistence type="predicted"/>
<dbReference type="OrthoDB" id="1738609at2"/>
<accession>F1TIF3</accession>
<evidence type="ECO:0000313" key="2">
    <source>
        <dbReference type="EMBL" id="EGD45770.1"/>
    </source>
</evidence>
<name>F1TIF3_9FIRM</name>
<dbReference type="EMBL" id="ACXX02000020">
    <property type="protein sequence ID" value="EGD45770.1"/>
    <property type="molecule type" value="Genomic_DNA"/>
</dbReference>
<feature type="transmembrane region" description="Helical" evidence="1">
    <location>
        <begin position="95"/>
        <end position="117"/>
    </location>
</feature>
<feature type="transmembrane region" description="Helical" evidence="1">
    <location>
        <begin position="129"/>
        <end position="149"/>
    </location>
</feature>
<evidence type="ECO:0000313" key="3">
    <source>
        <dbReference type="Proteomes" id="UP000003860"/>
    </source>
</evidence>
<dbReference type="Proteomes" id="UP000003860">
    <property type="component" value="Unassembled WGS sequence"/>
</dbReference>
<organism evidence="2 3">
    <name type="scientific">Ruminiclostridium papyrosolvens DSM 2782</name>
    <dbReference type="NCBI Taxonomy" id="588581"/>
    <lineage>
        <taxon>Bacteria</taxon>
        <taxon>Bacillati</taxon>
        <taxon>Bacillota</taxon>
        <taxon>Clostridia</taxon>
        <taxon>Eubacteriales</taxon>
        <taxon>Oscillospiraceae</taxon>
        <taxon>Ruminiclostridium</taxon>
    </lineage>
</organism>
<feature type="transmembrane region" description="Helical" evidence="1">
    <location>
        <begin position="64"/>
        <end position="83"/>
    </location>
</feature>
<dbReference type="AlphaFoldDB" id="F1TIF3"/>
<keyword evidence="3" id="KW-1185">Reference proteome</keyword>
<comment type="caution">
    <text evidence="2">The sequence shown here is derived from an EMBL/GenBank/DDBJ whole genome shotgun (WGS) entry which is preliminary data.</text>
</comment>
<keyword evidence="1" id="KW-0472">Membrane</keyword>
<feature type="transmembrane region" description="Helical" evidence="1">
    <location>
        <begin position="194"/>
        <end position="216"/>
    </location>
</feature>
<reference evidence="2" key="2">
    <citation type="submission" date="2011-01" db="EMBL/GenBank/DDBJ databases">
        <title>The Non-contiguous Finished genome of Clostridium papyrosolvens.</title>
        <authorList>
            <person name="Lucas S."/>
            <person name="Copeland A."/>
            <person name="Lapidus A."/>
            <person name="Cheng J.-F."/>
            <person name="Goodwin L."/>
            <person name="Pitluck S."/>
            <person name="Misra M."/>
            <person name="Chertkov O."/>
            <person name="Detter J.C."/>
            <person name="Han C."/>
            <person name="Tapia R."/>
            <person name="Land M."/>
            <person name="Hauser L."/>
            <person name="Kyrpides N."/>
            <person name="Ivanova N."/>
            <person name="Pagani I."/>
            <person name="Mouttaki H."/>
            <person name="He Z."/>
            <person name="Zhou J."/>
            <person name="Hemme C.L."/>
            <person name="Woyke T."/>
        </authorList>
    </citation>
    <scope>NUCLEOTIDE SEQUENCE [LARGE SCALE GENOMIC DNA]</scope>
    <source>
        <strain evidence="2">DSM 2782</strain>
    </source>
</reference>
<keyword evidence="1" id="KW-1133">Transmembrane helix</keyword>
<keyword evidence="1" id="KW-0812">Transmembrane</keyword>
<dbReference type="STRING" id="588581.Cpap_0137"/>
<sequence length="269" mass="31183">MIMNLYILLLVSLPEAFLNLIIALLITGRKENLKINSKNILKFSTAIALMLTSSWVIRPISPNIITSVTLHVIAYSLILMIVYKMKLIYALFGTSFFFMIITTTEVLYTSYVITYIFKGMENFQNAYHWYVILVLPQRTVQVLAIAFLWKHEVLLATRINHRFHKLFLASFLLLSFGEQSLYFVYLDFCDKLPLVYQVTFSVSMFAVVLILNILIFKLIHMIIGSLLENSYKMYTDFEDDVGFALDEIHSLLVNNQVDEAVKLIEFLNE</sequence>
<feature type="transmembrane region" description="Helical" evidence="1">
    <location>
        <begin position="169"/>
        <end position="188"/>
    </location>
</feature>